<dbReference type="RefSeq" id="XP_018331120.1">
    <property type="nucleotide sequence ID" value="XM_018475618.1"/>
</dbReference>
<dbReference type="STRING" id="224129.A0A1W4XFJ7"/>
<evidence type="ECO:0000256" key="11">
    <source>
        <dbReference type="ARBA" id="ARBA00046056"/>
    </source>
</evidence>
<keyword evidence="8" id="KW-0966">Cell projection</keyword>
<dbReference type="FunFam" id="2.130.10.10:FF:000207">
    <property type="entry name" value="Cilia- and flagella-associated protein 52"/>
    <property type="match status" value="1"/>
</dbReference>
<proteinExistence type="inferred from homology"/>
<evidence type="ECO:0000256" key="12">
    <source>
        <dbReference type="ARBA" id="ARBA00047117"/>
    </source>
</evidence>
<comment type="subunit">
    <text evidence="12">Microtubule inner protein component of sperm flagellar doublet microtubules. Interacts with BRCA2. Interacts with the CCT chaperonin complex. Interacts with HSP70. Interacts with AK8. Interacts with CFAP45. Interacts with DNAI1. Interacts with IQDC.</text>
</comment>
<dbReference type="FunFam" id="2.130.10.10:FF:001320">
    <property type="entry name" value="Predicted protein"/>
    <property type="match status" value="1"/>
</dbReference>
<dbReference type="KEGG" id="apln:108741034"/>
<dbReference type="Proteomes" id="UP000192223">
    <property type="component" value="Unplaced"/>
</dbReference>
<evidence type="ECO:0000256" key="5">
    <source>
        <dbReference type="ARBA" id="ARBA00022737"/>
    </source>
</evidence>
<dbReference type="OrthoDB" id="6252103at2759"/>
<evidence type="ECO:0000256" key="3">
    <source>
        <dbReference type="ARBA" id="ARBA00022490"/>
    </source>
</evidence>
<keyword evidence="3" id="KW-0963">Cytoplasm</keyword>
<evidence type="ECO:0000256" key="4">
    <source>
        <dbReference type="ARBA" id="ARBA00022574"/>
    </source>
</evidence>
<comment type="function">
    <text evidence="11">Microtubule inner protein (MIP) part of the dynein-decorated doublet microtubules (DMTs) in cilia axoneme. Important for proper ciliary and flagellar beating. May act in cooperation with CFAP45 and axonemal dynein subunit DNAH11. May play a role in cell growth and/or survival.</text>
</comment>
<dbReference type="InterPro" id="IPR019775">
    <property type="entry name" value="WD40_repeat_CS"/>
</dbReference>
<accession>A0A1W4XFJ7</accession>
<feature type="region of interest" description="Disordered" evidence="14">
    <location>
        <begin position="670"/>
        <end position="693"/>
    </location>
</feature>
<evidence type="ECO:0000256" key="10">
    <source>
        <dbReference type="ARBA" id="ARBA00029552"/>
    </source>
</evidence>
<dbReference type="SMART" id="SM00320">
    <property type="entry name" value="WD40"/>
    <property type="match status" value="11"/>
</dbReference>
<dbReference type="PANTHER" id="PTHR13720">
    <property type="entry name" value="WD-40 REPEAT PROTEIN"/>
    <property type="match status" value="1"/>
</dbReference>
<gene>
    <name evidence="16" type="primary">LOC108741034</name>
</gene>
<dbReference type="PROSITE" id="PS50294">
    <property type="entry name" value="WD_REPEATS_REGION"/>
    <property type="match status" value="4"/>
</dbReference>
<sequence>MSPPGEDVLEGGVESLEVVSIIGFDGSIVQGVKVHPDGKHIIYPVGNKVVIIDLDTKKQHSLSGHTNIISAINLSPSGKYIASGQINHIGFKAKIIIWDFAKREIKSSYELHKVRVEALAFSKGDHYLISIGGRDCGFVVVWDIAAGQPLCGTTATKGMQGEAYTVCTTNSRVPCFISGGDNNLTVWSIDREARSMSGVDVNMSKLKRQVLCIDIHERDEVCYCGTSTGDVLKIRLNFHHDVDILVPVKTPILKGCFTKIAKKTLPRGQVELYGQGVRSIILLLSGKLLIGAGDGSVDLVEEKQKDCKEKEVSVAFKLPSSPVLRILKSTNVNGTVTSLNFSRGMLLAGTAKSEIYIINMDSFEAELIFTCHTSVIYDICFPENFSDVFATASKDDVRVWSTSTFNELLRIEVANFSASAVVFSHDGKSIVTAWNDGVIRSFTPLTGKLIYAIMNSHNKGASALDITHSDKFLVSGGCEGQVRLWEVTPYRQKLVCVLKEHKAPISAIHINSNDDEAASASTDGSCIIWDLIRKCRKQILFSNTLFMCVRFYPTDVQLLTGGSDRKVAYWEVYDGNLIREVEGSASGSVNTLDISEDGNLFVTGANDQIVKLWKYQEGITTHIGVGHAAVVTAIRFSPDTKLIVSGSGAGSIFVWKNPFYVEKKEEETKKAEAVEEEKHKSDEKVADHQEDIKDIESVRSAESAASCKCKCATQPCLNISDLVQDENCD</sequence>
<evidence type="ECO:0000313" key="16">
    <source>
        <dbReference type="RefSeq" id="XP_018331120.1"/>
    </source>
</evidence>
<feature type="repeat" description="WD" evidence="13">
    <location>
        <begin position="454"/>
        <end position="487"/>
    </location>
</feature>
<dbReference type="GeneID" id="108741034"/>
<evidence type="ECO:0000256" key="13">
    <source>
        <dbReference type="PROSITE-ProRule" id="PRU00221"/>
    </source>
</evidence>
<keyword evidence="5" id="KW-0677">Repeat</keyword>
<evidence type="ECO:0000256" key="6">
    <source>
        <dbReference type="ARBA" id="ARBA00022846"/>
    </source>
</evidence>
<feature type="repeat" description="WD" evidence="13">
    <location>
        <begin position="582"/>
        <end position="623"/>
    </location>
</feature>
<comment type="similarity">
    <text evidence="9">Belongs to the CFAP52 family.</text>
</comment>
<keyword evidence="15" id="KW-1185">Reference proteome</keyword>
<evidence type="ECO:0000256" key="7">
    <source>
        <dbReference type="ARBA" id="ARBA00023069"/>
    </source>
</evidence>
<evidence type="ECO:0000256" key="9">
    <source>
        <dbReference type="ARBA" id="ARBA00029456"/>
    </source>
</evidence>
<dbReference type="Pfam" id="PF00400">
    <property type="entry name" value="WD40"/>
    <property type="match status" value="5"/>
</dbReference>
<name>A0A1W4XFJ7_AGRPL</name>
<dbReference type="PROSITE" id="PS50082">
    <property type="entry name" value="WD_REPEATS_2"/>
    <property type="match status" value="5"/>
</dbReference>
<dbReference type="InterPro" id="IPR036322">
    <property type="entry name" value="WD40_repeat_dom_sf"/>
</dbReference>
<evidence type="ECO:0000256" key="1">
    <source>
        <dbReference type="ARBA" id="ARBA00004230"/>
    </source>
</evidence>
<comment type="subcellular location">
    <subcellularLocation>
        <location evidence="1">Cell projection</location>
        <location evidence="1">Cilium</location>
        <location evidence="1">Flagellum</location>
    </subcellularLocation>
    <subcellularLocation>
        <location evidence="2">Cytoplasm</location>
    </subcellularLocation>
</comment>
<dbReference type="PANTHER" id="PTHR13720:SF14">
    <property type="entry name" value="CILIA- AND FLAGELLA-ASSOCIATED PROTEIN 52"/>
    <property type="match status" value="1"/>
</dbReference>
<evidence type="ECO:0000256" key="2">
    <source>
        <dbReference type="ARBA" id="ARBA00004496"/>
    </source>
</evidence>
<keyword evidence="7" id="KW-0969">Cilium</keyword>
<dbReference type="SUPFAM" id="SSF50978">
    <property type="entry name" value="WD40 repeat-like"/>
    <property type="match status" value="2"/>
</dbReference>
<evidence type="ECO:0000256" key="8">
    <source>
        <dbReference type="ARBA" id="ARBA00023273"/>
    </source>
</evidence>
<keyword evidence="4 13" id="KW-0853">WD repeat</keyword>
<dbReference type="GO" id="GO:0031514">
    <property type="term" value="C:motile cilium"/>
    <property type="evidence" value="ECO:0007669"/>
    <property type="project" value="UniProtKB-SubCell"/>
</dbReference>
<reference evidence="16" key="1">
    <citation type="submission" date="2025-08" db="UniProtKB">
        <authorList>
            <consortium name="RefSeq"/>
        </authorList>
    </citation>
    <scope>IDENTIFICATION</scope>
    <source>
        <tissue evidence="16">Entire body</tissue>
    </source>
</reference>
<dbReference type="CDD" id="cd00200">
    <property type="entry name" value="WD40"/>
    <property type="match status" value="1"/>
</dbReference>
<dbReference type="Gene3D" id="2.130.10.10">
    <property type="entry name" value="YVTN repeat-like/Quinoprotein amine dehydrogenase"/>
    <property type="match status" value="3"/>
</dbReference>
<dbReference type="InterPro" id="IPR001680">
    <property type="entry name" value="WD40_rpt"/>
</dbReference>
<dbReference type="AlphaFoldDB" id="A0A1W4XFJ7"/>
<dbReference type="InterPro" id="IPR015943">
    <property type="entry name" value="WD40/YVTN_repeat-like_dom_sf"/>
</dbReference>
<evidence type="ECO:0000313" key="15">
    <source>
        <dbReference type="Proteomes" id="UP000192223"/>
    </source>
</evidence>
<organism evidence="15 16">
    <name type="scientific">Agrilus planipennis</name>
    <name type="common">Emerald ash borer</name>
    <name type="synonym">Agrilus marcopoli</name>
    <dbReference type="NCBI Taxonomy" id="224129"/>
    <lineage>
        <taxon>Eukaryota</taxon>
        <taxon>Metazoa</taxon>
        <taxon>Ecdysozoa</taxon>
        <taxon>Arthropoda</taxon>
        <taxon>Hexapoda</taxon>
        <taxon>Insecta</taxon>
        <taxon>Pterygota</taxon>
        <taxon>Neoptera</taxon>
        <taxon>Endopterygota</taxon>
        <taxon>Coleoptera</taxon>
        <taxon>Polyphaga</taxon>
        <taxon>Elateriformia</taxon>
        <taxon>Buprestoidea</taxon>
        <taxon>Buprestidae</taxon>
        <taxon>Agrilinae</taxon>
        <taxon>Agrilus</taxon>
    </lineage>
</organism>
<protein>
    <recommendedName>
        <fullName evidence="10">Cilia- and flagella-associated protein 52</fullName>
    </recommendedName>
</protein>
<feature type="repeat" description="WD" evidence="13">
    <location>
        <begin position="549"/>
        <end position="580"/>
    </location>
</feature>
<feature type="repeat" description="WD" evidence="13">
    <location>
        <begin position="624"/>
        <end position="656"/>
    </location>
</feature>
<dbReference type="PROSITE" id="PS00678">
    <property type="entry name" value="WD_REPEATS_1"/>
    <property type="match status" value="1"/>
</dbReference>
<evidence type="ECO:0000256" key="14">
    <source>
        <dbReference type="SAM" id="MobiDB-lite"/>
    </source>
</evidence>
<dbReference type="FunCoup" id="A0A1W4XFJ7">
    <property type="interactions" value="11"/>
</dbReference>
<feature type="repeat" description="WD" evidence="13">
    <location>
        <begin position="498"/>
        <end position="531"/>
    </location>
</feature>
<dbReference type="GO" id="GO:0005930">
    <property type="term" value="C:axoneme"/>
    <property type="evidence" value="ECO:0007669"/>
    <property type="project" value="UniProtKB-ARBA"/>
</dbReference>
<keyword evidence="6 16" id="KW-0282">Flagellum</keyword>
<dbReference type="InterPro" id="IPR050630">
    <property type="entry name" value="WD_repeat_EMAP"/>
</dbReference>
<dbReference type="InParanoid" id="A0A1W4XFJ7"/>